<keyword evidence="7 9" id="KW-1133">Transmembrane helix</keyword>
<gene>
    <name evidence="10" type="primary">brnQ</name>
    <name evidence="10" type="ORF">LC087_02105</name>
</gene>
<proteinExistence type="inferred from homology"/>
<dbReference type="InterPro" id="IPR004685">
    <property type="entry name" value="Brnchd-chn_aa_trnsp_Livcs"/>
</dbReference>
<sequence>MNNSKISIKQTIMIGLMLFALFFGAGNLIFPPLIGQASGTSFWIAMAGFITTAVGLPFLGILAVARSGSDIESLSSRVHPTFGMIFSCILYLTIGPFFAIPRTATVSFEVGVSNFFQTEPSPFILFIFVAIYFFMAYKVSLNPSNLIDRIGSILTPIILLILAVMSFKGIMDPIGELGTPTPNFEKGAFFAGFNDGYLTMDALGSVTFGIVVISLMKQLGVANKIELEKLTIKVGIIAASGLALVYIALGYLGATSQSLGTFKNGGDLLSKIAFTILGHTGTILLGTVITLACFTTTVGLIVACSQYFHKILPRILYHQFVLLFSVVSALVSNVGLEAIIAYSIPVLTIIYPITIVLITLTLLDSMLNLSQSIYIGATIGAGIISLMIGLKLPFSSLLSFLPLYEQGLAWILPCIVGGLIGILFRKEKVTSHY</sequence>
<evidence type="ECO:0000256" key="9">
    <source>
        <dbReference type="RuleBase" id="RU362122"/>
    </source>
</evidence>
<evidence type="ECO:0000313" key="11">
    <source>
        <dbReference type="Proteomes" id="UP001197974"/>
    </source>
</evidence>
<feature type="transmembrane region" description="Helical" evidence="9">
    <location>
        <begin position="153"/>
        <end position="171"/>
    </location>
</feature>
<name>A0ABY9JZG8_9BACI</name>
<evidence type="ECO:0000256" key="4">
    <source>
        <dbReference type="ARBA" id="ARBA00022475"/>
    </source>
</evidence>
<dbReference type="PANTHER" id="PTHR30588:SF0">
    <property type="entry name" value="BRANCHED-CHAIN AMINO ACID PERMEASE BRNQ"/>
    <property type="match status" value="1"/>
</dbReference>
<feature type="transmembrane region" description="Helical" evidence="9">
    <location>
        <begin position="202"/>
        <end position="222"/>
    </location>
</feature>
<evidence type="ECO:0000256" key="5">
    <source>
        <dbReference type="ARBA" id="ARBA00022692"/>
    </source>
</evidence>
<evidence type="ECO:0000313" key="10">
    <source>
        <dbReference type="EMBL" id="WLR43036.1"/>
    </source>
</evidence>
<comment type="similarity">
    <text evidence="2 9">Belongs to the branched chain amino acid transporter family.</text>
</comment>
<keyword evidence="6 9" id="KW-0029">Amino-acid transport</keyword>
<dbReference type="PANTHER" id="PTHR30588">
    <property type="entry name" value="BRANCHED-CHAIN AMINO ACID TRANSPORT SYSTEM 2 CARRIER PROTEIN"/>
    <property type="match status" value="1"/>
</dbReference>
<dbReference type="Pfam" id="PF05525">
    <property type="entry name" value="Branch_AA_trans"/>
    <property type="match status" value="1"/>
</dbReference>
<evidence type="ECO:0000256" key="7">
    <source>
        <dbReference type="ARBA" id="ARBA00022989"/>
    </source>
</evidence>
<feature type="transmembrane region" description="Helical" evidence="9">
    <location>
        <begin position="120"/>
        <end position="141"/>
    </location>
</feature>
<evidence type="ECO:0000256" key="3">
    <source>
        <dbReference type="ARBA" id="ARBA00022448"/>
    </source>
</evidence>
<organism evidence="10 11">
    <name type="scientific">Bacillus carboniphilus</name>
    <dbReference type="NCBI Taxonomy" id="86663"/>
    <lineage>
        <taxon>Bacteria</taxon>
        <taxon>Bacillati</taxon>
        <taxon>Bacillota</taxon>
        <taxon>Bacilli</taxon>
        <taxon>Bacillales</taxon>
        <taxon>Bacillaceae</taxon>
        <taxon>Bacillus</taxon>
    </lineage>
</organism>
<comment type="subcellular location">
    <subcellularLocation>
        <location evidence="1 9">Cell membrane</location>
        <topology evidence="1 9">Multi-pass membrane protein</topology>
    </subcellularLocation>
</comment>
<feature type="transmembrane region" description="Helical" evidence="9">
    <location>
        <begin position="42"/>
        <end position="65"/>
    </location>
</feature>
<feature type="transmembrane region" description="Helical" evidence="9">
    <location>
        <begin position="315"/>
        <end position="334"/>
    </location>
</feature>
<keyword evidence="8 9" id="KW-0472">Membrane</keyword>
<evidence type="ECO:0000256" key="2">
    <source>
        <dbReference type="ARBA" id="ARBA00008540"/>
    </source>
</evidence>
<keyword evidence="4" id="KW-1003">Cell membrane</keyword>
<keyword evidence="11" id="KW-1185">Reference proteome</keyword>
<evidence type="ECO:0000256" key="8">
    <source>
        <dbReference type="ARBA" id="ARBA00023136"/>
    </source>
</evidence>
<evidence type="ECO:0000256" key="1">
    <source>
        <dbReference type="ARBA" id="ARBA00004651"/>
    </source>
</evidence>
<dbReference type="RefSeq" id="WP_226538854.1">
    <property type="nucleotide sequence ID" value="NZ_CP129013.1"/>
</dbReference>
<dbReference type="EMBL" id="CP129013">
    <property type="protein sequence ID" value="WLR43036.1"/>
    <property type="molecule type" value="Genomic_DNA"/>
</dbReference>
<reference evidence="10 11" key="1">
    <citation type="submission" date="2023-06" db="EMBL/GenBank/DDBJ databases">
        <title>Five Gram-positive bacteria isolated from mangrove sediments in Shenzhen, Guangdong, China.</title>
        <authorList>
            <person name="Yu S."/>
            <person name="Zheng W."/>
            <person name="Huang Y."/>
        </authorList>
    </citation>
    <scope>NUCLEOTIDE SEQUENCE [LARGE SCALE GENOMIC DNA]</scope>
    <source>
        <strain evidence="10 11">SaN35-3</strain>
    </source>
</reference>
<evidence type="ECO:0000256" key="6">
    <source>
        <dbReference type="ARBA" id="ARBA00022970"/>
    </source>
</evidence>
<dbReference type="Proteomes" id="UP001197974">
    <property type="component" value="Chromosome"/>
</dbReference>
<feature type="transmembrane region" description="Helical" evidence="9">
    <location>
        <begin position="340"/>
        <end position="363"/>
    </location>
</feature>
<feature type="transmembrane region" description="Helical" evidence="9">
    <location>
        <begin position="375"/>
        <end position="401"/>
    </location>
</feature>
<feature type="transmembrane region" description="Helical" evidence="9">
    <location>
        <begin position="77"/>
        <end position="100"/>
    </location>
</feature>
<comment type="function">
    <text evidence="9">Component of the transport system for branched-chain amino acids.</text>
</comment>
<feature type="transmembrane region" description="Helical" evidence="9">
    <location>
        <begin position="272"/>
        <end position="303"/>
    </location>
</feature>
<feature type="transmembrane region" description="Helical" evidence="9">
    <location>
        <begin position="12"/>
        <end position="30"/>
    </location>
</feature>
<feature type="transmembrane region" description="Helical" evidence="9">
    <location>
        <begin position="407"/>
        <end position="424"/>
    </location>
</feature>
<feature type="transmembrane region" description="Helical" evidence="9">
    <location>
        <begin position="234"/>
        <end position="252"/>
    </location>
</feature>
<dbReference type="NCBIfam" id="TIGR00796">
    <property type="entry name" value="livcs"/>
    <property type="match status" value="1"/>
</dbReference>
<protein>
    <recommendedName>
        <fullName evidence="9">Branched-chain amino acid transport system carrier protein</fullName>
    </recommendedName>
</protein>
<keyword evidence="3 9" id="KW-0813">Transport</keyword>
<keyword evidence="5 9" id="KW-0812">Transmembrane</keyword>
<accession>A0ABY9JZG8</accession>